<dbReference type="InterPro" id="IPR021708">
    <property type="entry name" value="DUF3291"/>
</dbReference>
<evidence type="ECO:0000259" key="1">
    <source>
        <dbReference type="Pfam" id="PF11695"/>
    </source>
</evidence>
<comment type="caution">
    <text evidence="2">The sequence shown here is derived from an EMBL/GenBank/DDBJ whole genome shotgun (WGS) entry which is preliminary data.</text>
</comment>
<dbReference type="Pfam" id="PF11695">
    <property type="entry name" value="DUF3291"/>
    <property type="match status" value="1"/>
</dbReference>
<dbReference type="EMBL" id="JAFLNL010000003">
    <property type="protein sequence ID" value="MBO0353752.1"/>
    <property type="molecule type" value="Genomic_DNA"/>
</dbReference>
<sequence>MKATITSIELRGPFKFFALSATSLKILKQLRATNYKDFKKKGVWTTHYTMTLWNTEEELREFAHSGAHLEAMKNSGEIAKEIRTITIDAEALPNWSEAKKLLEKGKVWKF</sequence>
<dbReference type="RefSeq" id="WP_207032513.1">
    <property type="nucleotide sequence ID" value="NZ_JAFLNL010000003.1"/>
</dbReference>
<proteinExistence type="predicted"/>
<evidence type="ECO:0000313" key="2">
    <source>
        <dbReference type="EMBL" id="MBO0353752.1"/>
    </source>
</evidence>
<feature type="domain" description="DUF3291" evidence="1">
    <location>
        <begin position="32"/>
        <end position="103"/>
    </location>
</feature>
<dbReference type="Proteomes" id="UP000664044">
    <property type="component" value="Unassembled WGS sequence"/>
</dbReference>
<gene>
    <name evidence="2" type="ORF">J0656_06965</name>
</gene>
<accession>A0ABS3G2X0</accession>
<protein>
    <submittedName>
        <fullName evidence="2">DUF3291 domain-containing protein</fullName>
    </submittedName>
</protein>
<organism evidence="2 3">
    <name type="scientific">Flagellimonas aurea</name>
    <dbReference type="NCBI Taxonomy" id="2915619"/>
    <lineage>
        <taxon>Bacteria</taxon>
        <taxon>Pseudomonadati</taxon>
        <taxon>Bacteroidota</taxon>
        <taxon>Flavobacteriia</taxon>
        <taxon>Flavobacteriales</taxon>
        <taxon>Flavobacteriaceae</taxon>
        <taxon>Flagellimonas</taxon>
    </lineage>
</organism>
<name>A0ABS3G2X0_9FLAO</name>
<reference evidence="2 3" key="1">
    <citation type="submission" date="2021-03" db="EMBL/GenBank/DDBJ databases">
        <title>Muricauda lutimaris sp. nov. and Muricauda ruestringensis sp. nov, two marine members of the Flavobacteriaceae isolated from deep sea sediments of Western Pacific.</title>
        <authorList>
            <person name="Zhao S."/>
            <person name="Liu R."/>
        </authorList>
    </citation>
    <scope>NUCLEOTIDE SEQUENCE [LARGE SCALE GENOMIC DNA]</scope>
    <source>
        <strain evidence="2 3">BC31-1-A7</strain>
    </source>
</reference>
<evidence type="ECO:0000313" key="3">
    <source>
        <dbReference type="Proteomes" id="UP000664044"/>
    </source>
</evidence>
<keyword evidence="3" id="KW-1185">Reference proteome</keyword>